<dbReference type="Gene3D" id="3.20.20.330">
    <property type="entry name" value="Homocysteine-binding-like domain"/>
    <property type="match status" value="1"/>
</dbReference>
<organism evidence="5 6">
    <name type="scientific">Litoreibacter meonggei</name>
    <dbReference type="NCBI Taxonomy" id="1049199"/>
    <lineage>
        <taxon>Bacteria</taxon>
        <taxon>Pseudomonadati</taxon>
        <taxon>Pseudomonadota</taxon>
        <taxon>Alphaproteobacteria</taxon>
        <taxon>Rhodobacterales</taxon>
        <taxon>Roseobacteraceae</taxon>
        <taxon>Litoreibacter</taxon>
    </lineage>
</organism>
<proteinExistence type="predicted"/>
<dbReference type="RefSeq" id="WP_121026005.1">
    <property type="nucleotide sequence ID" value="NZ_RCCE01000005.1"/>
</dbReference>
<evidence type="ECO:0000256" key="3">
    <source>
        <dbReference type="PROSITE-ProRule" id="PRU00333"/>
    </source>
</evidence>
<dbReference type="GO" id="GO:0008168">
    <property type="term" value="F:methyltransferase activity"/>
    <property type="evidence" value="ECO:0007669"/>
    <property type="project" value="UniProtKB-UniRule"/>
</dbReference>
<dbReference type="EMBL" id="RCCE01000005">
    <property type="protein sequence ID" value="RLJ41255.1"/>
    <property type="molecule type" value="Genomic_DNA"/>
</dbReference>
<dbReference type="Pfam" id="PF02574">
    <property type="entry name" value="S-methyl_trans"/>
    <property type="match status" value="1"/>
</dbReference>
<dbReference type="InterPro" id="IPR036589">
    <property type="entry name" value="HCY_dom_sf"/>
</dbReference>
<dbReference type="PROSITE" id="PS50970">
    <property type="entry name" value="HCY"/>
    <property type="match status" value="1"/>
</dbReference>
<feature type="binding site" evidence="3">
    <location>
        <position position="294"/>
    </location>
    <ligand>
        <name>Zn(2+)</name>
        <dbReference type="ChEBI" id="CHEBI:29105"/>
    </ligand>
</feature>
<keyword evidence="3" id="KW-0862">Zinc</keyword>
<evidence type="ECO:0000313" key="5">
    <source>
        <dbReference type="EMBL" id="RLJ41255.1"/>
    </source>
</evidence>
<gene>
    <name evidence="5" type="ORF">BCF46_3044</name>
</gene>
<sequence>MAVHRSNFPNIEAELFLAYVGMETDLLFNRGIDLPGFASYPLLETEKGRALLKEYFAGMIALGREKSVGIILESPTWVANRDRGSAIGYAPEKIMQLNQHAVALMSEVRSDHGDVPTVISANIGPRDDAYAPSDQMSADEAEQYHSEQISALAETDVDVVSGYTLAYSAEAIGLVRAARRFGLPVVIAFTVETNGKLPTGATLETAISEVDDGTDGYTAYFMINCAHPDHFEQVLADGPWMQRIKGIVANASRCSHAELDEAEELDDGDPDELGNQLSQIRRQFPHIRVLGGCCGTDMRHMERIAEASTAHSV</sequence>
<reference evidence="5 6" key="1">
    <citation type="submission" date="2018-10" db="EMBL/GenBank/DDBJ databases">
        <title>Genomic Encyclopedia of Archaeal and Bacterial Type Strains, Phase II (KMG-II): from individual species to whole genera.</title>
        <authorList>
            <person name="Goeker M."/>
        </authorList>
    </citation>
    <scope>NUCLEOTIDE SEQUENCE [LARGE SCALE GENOMIC DNA]</scope>
    <source>
        <strain evidence="5 6">DSM 29466</strain>
    </source>
</reference>
<feature type="domain" description="Hcy-binding" evidence="4">
    <location>
        <begin position="5"/>
        <end position="308"/>
    </location>
</feature>
<dbReference type="Proteomes" id="UP000269157">
    <property type="component" value="Unassembled WGS sequence"/>
</dbReference>
<accession>A0A497VM29</accession>
<dbReference type="InterPro" id="IPR003726">
    <property type="entry name" value="HCY_dom"/>
</dbReference>
<keyword evidence="2 3" id="KW-0808">Transferase</keyword>
<dbReference type="SUPFAM" id="SSF82282">
    <property type="entry name" value="Homocysteine S-methyltransferase"/>
    <property type="match status" value="1"/>
</dbReference>
<keyword evidence="6" id="KW-1185">Reference proteome</keyword>
<dbReference type="OrthoDB" id="9803687at2"/>
<dbReference type="PANTHER" id="PTHR11103">
    <property type="entry name" value="SLR1189 PROTEIN"/>
    <property type="match status" value="1"/>
</dbReference>
<evidence type="ECO:0000259" key="4">
    <source>
        <dbReference type="PROSITE" id="PS50970"/>
    </source>
</evidence>
<keyword evidence="1 3" id="KW-0489">Methyltransferase</keyword>
<feature type="binding site" evidence="3">
    <location>
        <position position="293"/>
    </location>
    <ligand>
        <name>Zn(2+)</name>
        <dbReference type="ChEBI" id="CHEBI:29105"/>
    </ligand>
</feature>
<comment type="caution">
    <text evidence="5">The sequence shown here is derived from an EMBL/GenBank/DDBJ whole genome shotgun (WGS) entry which is preliminary data.</text>
</comment>
<dbReference type="GO" id="GO:0046872">
    <property type="term" value="F:metal ion binding"/>
    <property type="evidence" value="ECO:0007669"/>
    <property type="project" value="UniProtKB-KW"/>
</dbReference>
<evidence type="ECO:0000313" key="6">
    <source>
        <dbReference type="Proteomes" id="UP000269157"/>
    </source>
</evidence>
<feature type="binding site" evidence="3">
    <location>
        <position position="225"/>
    </location>
    <ligand>
        <name>Zn(2+)</name>
        <dbReference type="ChEBI" id="CHEBI:29105"/>
    </ligand>
</feature>
<evidence type="ECO:0000256" key="1">
    <source>
        <dbReference type="ARBA" id="ARBA00022603"/>
    </source>
</evidence>
<dbReference type="PANTHER" id="PTHR11103:SF18">
    <property type="entry name" value="SLR1189 PROTEIN"/>
    <property type="match status" value="1"/>
</dbReference>
<protein>
    <submittedName>
        <fullName evidence="5">Homocysteine S-methyltransferase</fullName>
    </submittedName>
</protein>
<keyword evidence="3" id="KW-0479">Metal-binding</keyword>
<dbReference type="AlphaFoldDB" id="A0A497VM29"/>
<evidence type="ECO:0000256" key="2">
    <source>
        <dbReference type="ARBA" id="ARBA00022679"/>
    </source>
</evidence>
<dbReference type="GO" id="GO:0032259">
    <property type="term" value="P:methylation"/>
    <property type="evidence" value="ECO:0007669"/>
    <property type="project" value="UniProtKB-KW"/>
</dbReference>
<name>A0A497VM29_9RHOB</name>
<comment type="cofactor">
    <cofactor evidence="3">
        <name>Zn(2+)</name>
        <dbReference type="ChEBI" id="CHEBI:29105"/>
    </cofactor>
</comment>